<reference evidence="6 7" key="1">
    <citation type="submission" date="2020-05" db="EMBL/GenBank/DDBJ databases">
        <title>Complete genome sequence of Gemmatimonas greenlandica TET16.</title>
        <authorList>
            <person name="Zeng Y."/>
        </authorList>
    </citation>
    <scope>NUCLEOTIDE SEQUENCE [LARGE SCALE GENOMIC DNA]</scope>
    <source>
        <strain evidence="6 7">TET16</strain>
    </source>
</reference>
<keyword evidence="2 4" id="KW-0808">Transferase</keyword>
<dbReference type="NCBIfam" id="TIGR00449">
    <property type="entry name" value="tgt_general"/>
    <property type="match status" value="2"/>
</dbReference>
<comment type="catalytic activity">
    <reaction evidence="4">
        <text>7-aminomethyl-7-carbaguanine + guanosine(34) in tRNA = 7-aminomethyl-7-carbaguanosine(34) in tRNA + guanine</text>
        <dbReference type="Rhea" id="RHEA:24104"/>
        <dbReference type="Rhea" id="RHEA-COMP:10341"/>
        <dbReference type="Rhea" id="RHEA-COMP:10342"/>
        <dbReference type="ChEBI" id="CHEBI:16235"/>
        <dbReference type="ChEBI" id="CHEBI:58703"/>
        <dbReference type="ChEBI" id="CHEBI:74269"/>
        <dbReference type="ChEBI" id="CHEBI:82833"/>
        <dbReference type="EC" id="2.4.2.29"/>
    </reaction>
</comment>
<comment type="cofactor">
    <cofactor evidence="4">
        <name>Zn(2+)</name>
        <dbReference type="ChEBI" id="CHEBI:29105"/>
    </cofactor>
    <text evidence="4">Binds 1 zinc ion per subunit.</text>
</comment>
<feature type="domain" description="tRNA-guanine(15) transglycosylase-like" evidence="5">
    <location>
        <begin position="17"/>
        <end position="403"/>
    </location>
</feature>
<organism evidence="6 7">
    <name type="scientific">Gemmatimonas groenlandica</name>
    <dbReference type="NCBI Taxonomy" id="2732249"/>
    <lineage>
        <taxon>Bacteria</taxon>
        <taxon>Pseudomonadati</taxon>
        <taxon>Gemmatimonadota</taxon>
        <taxon>Gemmatimonadia</taxon>
        <taxon>Gemmatimonadales</taxon>
        <taxon>Gemmatimonadaceae</taxon>
        <taxon>Gemmatimonas</taxon>
    </lineage>
</organism>
<feature type="binding site" evidence="4">
    <location>
        <position position="223"/>
    </location>
    <ligand>
        <name>substrate</name>
    </ligand>
</feature>
<dbReference type="GO" id="GO:0046872">
    <property type="term" value="F:metal ion binding"/>
    <property type="evidence" value="ECO:0007669"/>
    <property type="project" value="UniProtKB-KW"/>
</dbReference>
<evidence type="ECO:0000256" key="4">
    <source>
        <dbReference type="HAMAP-Rule" id="MF_00168"/>
    </source>
</evidence>
<feature type="region of interest" description="RNA binding; important for wobble base 34 recognition" evidence="4">
    <location>
        <begin position="306"/>
        <end position="310"/>
    </location>
</feature>
<keyword evidence="3 4" id="KW-0819">tRNA processing</keyword>
<comment type="subunit">
    <text evidence="4">Homodimer. Within each dimer, one monomer is responsible for RNA recognition and catalysis, while the other monomer binds to the replacement base PreQ1.</text>
</comment>
<evidence type="ECO:0000256" key="1">
    <source>
        <dbReference type="ARBA" id="ARBA00022676"/>
    </source>
</evidence>
<dbReference type="Pfam" id="PF01702">
    <property type="entry name" value="TGT"/>
    <property type="match status" value="1"/>
</dbReference>
<feature type="binding site" evidence="4">
    <location>
        <begin position="95"/>
        <end position="99"/>
    </location>
    <ligand>
        <name>substrate</name>
    </ligand>
</feature>
<feature type="active site" description="Nucleophile" evidence="4">
    <location>
        <position position="301"/>
    </location>
</feature>
<evidence type="ECO:0000256" key="2">
    <source>
        <dbReference type="ARBA" id="ARBA00022679"/>
    </source>
</evidence>
<feature type="binding site" evidence="4">
    <location>
        <position position="370"/>
    </location>
    <ligand>
        <name>Zn(2+)</name>
        <dbReference type="ChEBI" id="CHEBI:29105"/>
    </ligand>
</feature>
<dbReference type="HAMAP" id="MF_00168">
    <property type="entry name" value="Q_tRNA_Tgt"/>
    <property type="match status" value="1"/>
</dbReference>
<dbReference type="GO" id="GO:0005829">
    <property type="term" value="C:cytosol"/>
    <property type="evidence" value="ECO:0007669"/>
    <property type="project" value="TreeGrafter"/>
</dbReference>
<dbReference type="EC" id="2.4.2.29" evidence="4"/>
<dbReference type="InterPro" id="IPR004803">
    <property type="entry name" value="TGT"/>
</dbReference>
<dbReference type="Gene3D" id="3.20.20.105">
    <property type="entry name" value="Queuine tRNA-ribosyltransferase-like"/>
    <property type="match status" value="1"/>
</dbReference>
<comment type="pathway">
    <text evidence="4">tRNA modification; tRNA-queuosine biosynthesis.</text>
</comment>
<evidence type="ECO:0000313" key="6">
    <source>
        <dbReference type="EMBL" id="QJR38338.1"/>
    </source>
</evidence>
<keyword evidence="7" id="KW-1185">Reference proteome</keyword>
<keyword evidence="1 4" id="KW-0328">Glycosyltransferase</keyword>
<dbReference type="Proteomes" id="UP000500938">
    <property type="component" value="Chromosome"/>
</dbReference>
<dbReference type="EMBL" id="CP053085">
    <property type="protein sequence ID" value="QJR38338.1"/>
    <property type="molecule type" value="Genomic_DNA"/>
</dbReference>
<dbReference type="PANTHER" id="PTHR46499">
    <property type="entry name" value="QUEUINE TRNA-RIBOSYLTRANSFERASE"/>
    <property type="match status" value="1"/>
</dbReference>
<feature type="binding site" evidence="4">
    <location>
        <position position="149"/>
    </location>
    <ligand>
        <name>substrate</name>
    </ligand>
</feature>
<name>A0A6M4IW00_9BACT</name>
<evidence type="ECO:0000313" key="7">
    <source>
        <dbReference type="Proteomes" id="UP000500938"/>
    </source>
</evidence>
<dbReference type="UniPathway" id="UPA00392"/>
<dbReference type="KEGG" id="ggr:HKW67_20770"/>
<keyword evidence="4" id="KW-0671">Queuosine biosynthesis</keyword>
<sequence>MTNSPGFAFRASHDREGARLGWFTTPHGVVQTPEFMPVGTRAAVRGIDMREMRAMGTQMLLANAYHLYLNPGDHMVRALGGLHAFSRFSGPMLTDSGGYQVFSLAKFRQVREEGVTFKSIVDGSRHNYTPERVMQIERNLGADVIMQLDELIEGGAEHAASRAAMERSLRWLERCRVEFDRLEREGRESATPFAVPEGAPAMYGGDVEQERMAPPQALFPIIQGGTSDDLRTASINGILQTGDWAGIAMGGLSVGEAKPLMYATFDTCAPLLPRDKPRYLMGVGFPDDLIEAVRRGMDLFDCVAPTKMGRHGTVFTEDGKVSIRKSSHRTDRRPLTGTCPCPACTDYDRAYLRHLHANEEPLGQRLLALHNLTFLLRLMEQIRAAIRDERFESWSTAWLERYRAKGA</sequence>
<feature type="active site" description="Proton acceptor" evidence="4">
    <location>
        <position position="95"/>
    </location>
</feature>
<feature type="binding site" evidence="4">
    <location>
        <position position="341"/>
    </location>
    <ligand>
        <name>Zn(2+)</name>
        <dbReference type="ChEBI" id="CHEBI:29105"/>
    </ligand>
</feature>
<keyword evidence="4" id="KW-0479">Metal-binding</keyword>
<evidence type="ECO:0000256" key="3">
    <source>
        <dbReference type="ARBA" id="ARBA00022694"/>
    </source>
</evidence>
<feature type="binding site" evidence="4">
    <location>
        <position position="339"/>
    </location>
    <ligand>
        <name>Zn(2+)</name>
        <dbReference type="ChEBI" id="CHEBI:29105"/>
    </ligand>
</feature>
<keyword evidence="4" id="KW-0862">Zinc</keyword>
<dbReference type="InterPro" id="IPR036511">
    <property type="entry name" value="TGT-like_sf"/>
</dbReference>
<gene>
    <name evidence="4 6" type="primary">tgt</name>
    <name evidence="6" type="ORF">HKW67_20770</name>
</gene>
<dbReference type="InterPro" id="IPR002616">
    <property type="entry name" value="tRNA_ribo_trans-like"/>
</dbReference>
<comment type="similarity">
    <text evidence="4">Belongs to the queuine tRNA-ribosyltransferase family.</text>
</comment>
<accession>A0A6M4IW00</accession>
<dbReference type="GO" id="GO:0008616">
    <property type="term" value="P:tRNA queuosine(34) biosynthetic process"/>
    <property type="evidence" value="ECO:0007669"/>
    <property type="project" value="UniProtKB-UniRule"/>
</dbReference>
<evidence type="ECO:0000259" key="5">
    <source>
        <dbReference type="Pfam" id="PF01702"/>
    </source>
</evidence>
<comment type="function">
    <text evidence="4">Catalyzes the base-exchange of a guanine (G) residue with the queuine precursor 7-aminomethyl-7-deazaguanine (PreQ1) at position 34 (anticodon wobble position) in tRNAs with GU(N) anticodons (tRNA-Asp, -Asn, -His and -Tyr). Catalysis occurs through a double-displacement mechanism. The nucleophile active site attacks the C1' of nucleotide 34 to detach the guanine base from the RNA, forming a covalent enzyme-RNA intermediate. The proton acceptor active site deprotonates the incoming PreQ1, allowing a nucleophilic attack on the C1' of the ribose to form the product. After dissociation, two additional enzymatic reactions on the tRNA convert PreQ1 to queuine (Q), resulting in the hypermodified nucleoside queuosine (7-(((4,5-cis-dihydroxy-2-cyclopenten-1-yl)amino)methyl)-7-deazaguanosine).</text>
</comment>
<feature type="region of interest" description="RNA binding" evidence="4">
    <location>
        <begin position="282"/>
        <end position="288"/>
    </location>
</feature>
<feature type="binding site" evidence="4">
    <location>
        <position position="251"/>
    </location>
    <ligand>
        <name>substrate</name>
    </ligand>
</feature>
<protein>
    <recommendedName>
        <fullName evidence="4">Queuine tRNA-ribosyltransferase</fullName>
        <ecNumber evidence="4">2.4.2.29</ecNumber>
    </recommendedName>
    <alternativeName>
        <fullName evidence="4">Guanine insertion enzyme</fullName>
    </alternativeName>
    <alternativeName>
        <fullName evidence="4">tRNA-guanine transglycosylase</fullName>
    </alternativeName>
</protein>
<dbReference type="AlphaFoldDB" id="A0A6M4IW00"/>
<dbReference type="InterPro" id="IPR050076">
    <property type="entry name" value="ArchSynthase1/Queuine_TRR"/>
</dbReference>
<dbReference type="GO" id="GO:0008479">
    <property type="term" value="F:tRNA-guanosine(34) queuine transglycosylase activity"/>
    <property type="evidence" value="ECO:0007669"/>
    <property type="project" value="UniProtKB-UniRule"/>
</dbReference>
<feature type="binding site" evidence="4">
    <location>
        <position position="344"/>
    </location>
    <ligand>
        <name>Zn(2+)</name>
        <dbReference type="ChEBI" id="CHEBI:29105"/>
    </ligand>
</feature>
<proteinExistence type="inferred from homology"/>
<dbReference type="SUPFAM" id="SSF51713">
    <property type="entry name" value="tRNA-guanine transglycosylase"/>
    <property type="match status" value="1"/>
</dbReference>
<dbReference type="PANTHER" id="PTHR46499:SF1">
    <property type="entry name" value="QUEUINE TRNA-RIBOSYLTRANSFERASE"/>
    <property type="match status" value="1"/>
</dbReference>